<dbReference type="Proteomes" id="UP000284334">
    <property type="component" value="Segment"/>
</dbReference>
<proteinExistence type="predicted"/>
<dbReference type="KEGG" id="vg:55612815"/>
<gene>
    <name evidence="1" type="primary">125</name>
    <name evidence="1" type="ORF">SEA_GILSON_125</name>
</gene>
<dbReference type="EMBL" id="MK061412">
    <property type="protein sequence ID" value="AZU97189.1"/>
    <property type="molecule type" value="Genomic_DNA"/>
</dbReference>
<accession>A0A3Q9R4T3</accession>
<reference evidence="1 2" key="1">
    <citation type="submission" date="2018-10" db="EMBL/GenBank/DDBJ databases">
        <authorList>
            <person name="Soria N.A."/>
            <person name="Batley M.G."/>
            <person name="Hanafy A."/>
            <person name="Singh N."/>
            <person name="Shaffer C.D."/>
            <person name="Weston-Hafer K.A."/>
            <person name="Russell D.A."/>
            <person name="Pope W.H."/>
            <person name="Jacobs-Sera D."/>
            <person name="Hendrix R.W."/>
            <person name="Hatfull G.F."/>
        </authorList>
    </citation>
    <scope>NUCLEOTIDE SEQUENCE [LARGE SCALE GENOMIC DNA]</scope>
</reference>
<evidence type="ECO:0000313" key="2">
    <source>
        <dbReference type="Proteomes" id="UP000284334"/>
    </source>
</evidence>
<sequence>MNREQYEKFKERAKNAGLHLDKDGFQKHMEEIMSNPSARVNYLNLMK</sequence>
<dbReference type="RefSeq" id="YP_009842574.1">
    <property type="nucleotide sequence ID" value="NC_048742.1"/>
</dbReference>
<keyword evidence="2" id="KW-1185">Reference proteome</keyword>
<evidence type="ECO:0000313" key="1">
    <source>
        <dbReference type="EMBL" id="AZU97189.1"/>
    </source>
</evidence>
<dbReference type="GeneID" id="55612815"/>
<name>A0A3Q9R4T3_9CAUD</name>
<organism evidence="1 2">
    <name type="scientific">Streptomyces phage Gilson</name>
    <dbReference type="NCBI Taxonomy" id="2488789"/>
    <lineage>
        <taxon>Viruses</taxon>
        <taxon>Duplodnaviria</taxon>
        <taxon>Heunggongvirae</taxon>
        <taxon>Uroviricota</taxon>
        <taxon>Caudoviricetes</taxon>
        <taxon>Stanwilliamsviridae</taxon>
        <taxon>Loccivirinae</taxon>
        <taxon>Gilsonvirus</taxon>
        <taxon>Gilsonvirus gilson</taxon>
    </lineage>
</organism>
<protein>
    <submittedName>
        <fullName evidence="1">Uncharacterized protein</fullName>
    </submittedName>
</protein>